<dbReference type="PANTHER" id="PTHR22916">
    <property type="entry name" value="GLYCOSYLTRANSFERASE"/>
    <property type="match status" value="1"/>
</dbReference>
<dbReference type="Pfam" id="PF00535">
    <property type="entry name" value="Glycos_transf_2"/>
    <property type="match status" value="1"/>
</dbReference>
<dbReference type="AlphaFoldDB" id="A0A1F7L0U4"/>
<gene>
    <name evidence="2" type="ORF">A3K52_03075</name>
</gene>
<organism evidence="2 3">
    <name type="scientific">Candidatus Roizmanbacteria bacterium RIFOXYD1_FULL_38_12</name>
    <dbReference type="NCBI Taxonomy" id="1802093"/>
    <lineage>
        <taxon>Bacteria</taxon>
        <taxon>Candidatus Roizmaniibacteriota</taxon>
    </lineage>
</organism>
<dbReference type="InterPro" id="IPR029044">
    <property type="entry name" value="Nucleotide-diphossugar_trans"/>
</dbReference>
<dbReference type="CDD" id="cd00761">
    <property type="entry name" value="Glyco_tranf_GTA_type"/>
    <property type="match status" value="1"/>
</dbReference>
<accession>A0A1F7L0U4</accession>
<dbReference type="PANTHER" id="PTHR22916:SF3">
    <property type="entry name" value="UDP-GLCNAC:BETAGAL BETA-1,3-N-ACETYLGLUCOSAMINYLTRANSFERASE-LIKE PROTEIN 1"/>
    <property type="match status" value="1"/>
</dbReference>
<dbReference type="GO" id="GO:0016758">
    <property type="term" value="F:hexosyltransferase activity"/>
    <property type="evidence" value="ECO:0007669"/>
    <property type="project" value="UniProtKB-ARBA"/>
</dbReference>
<dbReference type="Gene3D" id="3.90.550.10">
    <property type="entry name" value="Spore Coat Polysaccharide Biosynthesis Protein SpsA, Chain A"/>
    <property type="match status" value="1"/>
</dbReference>
<feature type="domain" description="Glycosyltransferase 2-like" evidence="1">
    <location>
        <begin position="11"/>
        <end position="178"/>
    </location>
</feature>
<reference evidence="2 3" key="1">
    <citation type="journal article" date="2016" name="Nat. Commun.">
        <title>Thousands of microbial genomes shed light on interconnected biogeochemical processes in an aquifer system.</title>
        <authorList>
            <person name="Anantharaman K."/>
            <person name="Brown C.T."/>
            <person name="Hug L.A."/>
            <person name="Sharon I."/>
            <person name="Castelle C.J."/>
            <person name="Probst A.J."/>
            <person name="Thomas B.C."/>
            <person name="Singh A."/>
            <person name="Wilkins M.J."/>
            <person name="Karaoz U."/>
            <person name="Brodie E.L."/>
            <person name="Williams K.H."/>
            <person name="Hubbard S.S."/>
            <person name="Banfield J.F."/>
        </authorList>
    </citation>
    <scope>NUCLEOTIDE SEQUENCE [LARGE SCALE GENOMIC DNA]</scope>
</reference>
<dbReference type="InterPro" id="IPR001173">
    <property type="entry name" value="Glyco_trans_2-like"/>
</dbReference>
<dbReference type="SUPFAM" id="SSF53448">
    <property type="entry name" value="Nucleotide-diphospho-sugar transferases"/>
    <property type="match status" value="1"/>
</dbReference>
<comment type="caution">
    <text evidence="2">The sequence shown here is derived from an EMBL/GenBank/DDBJ whole genome shotgun (WGS) entry which is preliminary data.</text>
</comment>
<evidence type="ECO:0000313" key="2">
    <source>
        <dbReference type="EMBL" id="OGK73742.1"/>
    </source>
</evidence>
<sequence>MNSQKNKPLVSVLICSYNAAKFIQSTILSVLNQSYPNLELLILDNASTDDTVAIVKQLTQRDKRVKVITSDKNLGPYKGLNFLLEKAKGSYIAINDHDDIWHPDKLAVQVDFLEKNLQYVGCGTAIVNWYEKYEAYQYRTQSGKSVTAWHTSLIFRNRRFRYDAHIKVGTDFYFMKHILCKGGETLFNFGEPYVLRRIFSENLSGKWMKKVSIGELLTLDIGLIDKLSLINRYFIPEEVVNWVIVTCFARNIPKKYEGYTKTLFSILSSPRS</sequence>
<evidence type="ECO:0000259" key="1">
    <source>
        <dbReference type="Pfam" id="PF00535"/>
    </source>
</evidence>
<dbReference type="Proteomes" id="UP000177050">
    <property type="component" value="Unassembled WGS sequence"/>
</dbReference>
<evidence type="ECO:0000313" key="3">
    <source>
        <dbReference type="Proteomes" id="UP000177050"/>
    </source>
</evidence>
<protein>
    <recommendedName>
        <fullName evidence="1">Glycosyltransferase 2-like domain-containing protein</fullName>
    </recommendedName>
</protein>
<dbReference type="EMBL" id="MGBR01000001">
    <property type="protein sequence ID" value="OGK73742.1"/>
    <property type="molecule type" value="Genomic_DNA"/>
</dbReference>
<name>A0A1F7L0U4_9BACT</name>
<proteinExistence type="predicted"/>